<dbReference type="AlphaFoldDB" id="H0VU22"/>
<evidence type="ECO:0000256" key="3">
    <source>
        <dbReference type="ARBA" id="ARBA00022729"/>
    </source>
</evidence>
<feature type="domain" description="Ig-like" evidence="10">
    <location>
        <begin position="634"/>
        <end position="759"/>
    </location>
</feature>
<evidence type="ECO:0000313" key="11">
    <source>
        <dbReference type="Ensembl" id="ENSCPOP00000014193.3"/>
    </source>
</evidence>
<dbReference type="InterPro" id="IPR036179">
    <property type="entry name" value="Ig-like_dom_sf"/>
</dbReference>
<evidence type="ECO:0000256" key="5">
    <source>
        <dbReference type="ARBA" id="ARBA00022989"/>
    </source>
</evidence>
<dbReference type="FunFam" id="2.60.40.10:FF:000854">
    <property type="entry name" value="Prostaglandin F2 receptor negative regulator"/>
    <property type="match status" value="1"/>
</dbReference>
<dbReference type="GO" id="GO:0014905">
    <property type="term" value="P:myoblast fusion involved in skeletal muscle regeneration"/>
    <property type="evidence" value="ECO:0007669"/>
    <property type="project" value="Ensembl"/>
</dbReference>
<reference evidence="12" key="1">
    <citation type="journal article" date="2011" name="Nature">
        <title>A high-resolution map of human evolutionary constraint using 29 mammals.</title>
        <authorList>
            <person name="Lindblad-Toh K."/>
            <person name="Garber M."/>
            <person name="Zuk O."/>
            <person name="Lin M.F."/>
            <person name="Parker B.J."/>
            <person name="Washietl S."/>
            <person name="Kheradpour P."/>
            <person name="Ernst J."/>
            <person name="Jordan G."/>
            <person name="Mauceli E."/>
            <person name="Ward L.D."/>
            <person name="Lowe C.B."/>
            <person name="Holloway A.K."/>
            <person name="Clamp M."/>
            <person name="Gnerre S."/>
            <person name="Alfoldi J."/>
            <person name="Beal K."/>
            <person name="Chang J."/>
            <person name="Clawson H."/>
            <person name="Cuff J."/>
            <person name="Di Palma F."/>
            <person name="Fitzgerald S."/>
            <person name="Flicek P."/>
            <person name="Guttman M."/>
            <person name="Hubisz M.J."/>
            <person name="Jaffe D.B."/>
            <person name="Jungreis I."/>
            <person name="Kent W.J."/>
            <person name="Kostka D."/>
            <person name="Lara M."/>
            <person name="Martins A.L."/>
            <person name="Massingham T."/>
            <person name="Moltke I."/>
            <person name="Raney B.J."/>
            <person name="Rasmussen M.D."/>
            <person name="Robinson J."/>
            <person name="Stark A."/>
            <person name="Vilella A.J."/>
            <person name="Wen J."/>
            <person name="Xie X."/>
            <person name="Zody M.C."/>
            <person name="Baldwin J."/>
            <person name="Bloom T."/>
            <person name="Chin C.W."/>
            <person name="Heiman D."/>
            <person name="Nicol R."/>
            <person name="Nusbaum C."/>
            <person name="Young S."/>
            <person name="Wilkinson J."/>
            <person name="Worley K.C."/>
            <person name="Kovar C.L."/>
            <person name="Muzny D.M."/>
            <person name="Gibbs R.A."/>
            <person name="Cree A."/>
            <person name="Dihn H.H."/>
            <person name="Fowler G."/>
            <person name="Jhangiani S."/>
            <person name="Joshi V."/>
            <person name="Lee S."/>
            <person name="Lewis L.R."/>
            <person name="Nazareth L.V."/>
            <person name="Okwuonu G."/>
            <person name="Santibanez J."/>
            <person name="Warren W.C."/>
            <person name="Mardis E.R."/>
            <person name="Weinstock G.M."/>
            <person name="Wilson R.K."/>
            <person name="Delehaunty K."/>
            <person name="Dooling D."/>
            <person name="Fronik C."/>
            <person name="Fulton L."/>
            <person name="Fulton B."/>
            <person name="Graves T."/>
            <person name="Minx P."/>
            <person name="Sodergren E."/>
            <person name="Birney E."/>
            <person name="Margulies E.H."/>
            <person name="Herrero J."/>
            <person name="Green E.D."/>
            <person name="Haussler D."/>
            <person name="Siepel A."/>
            <person name="Goldman N."/>
            <person name="Pollard K.S."/>
            <person name="Pedersen J.S."/>
            <person name="Lander E.S."/>
            <person name="Kellis M."/>
        </authorList>
    </citation>
    <scope>NUCLEOTIDE SEQUENCE [LARGE SCALE GENOMIC DNA]</scope>
    <source>
        <strain evidence="12">2N</strain>
    </source>
</reference>
<dbReference type="SUPFAM" id="SSF48726">
    <property type="entry name" value="Immunoglobulin"/>
    <property type="match status" value="5"/>
</dbReference>
<evidence type="ECO:0000256" key="8">
    <source>
        <dbReference type="ARBA" id="ARBA00023319"/>
    </source>
</evidence>
<dbReference type="VEuPathDB" id="HostDB:ENSCPOG00000015740"/>
<feature type="domain" description="Ig-like" evidence="10">
    <location>
        <begin position="127"/>
        <end position="246"/>
    </location>
</feature>
<keyword evidence="7" id="KW-1015">Disulfide bond</keyword>
<dbReference type="Gene3D" id="2.60.40.10">
    <property type="entry name" value="Immunoglobulins"/>
    <property type="match status" value="5"/>
</dbReference>
<dbReference type="Ensembl" id="ENSCPOT00000015895.3">
    <property type="protein sequence ID" value="ENSCPOP00000014193.3"/>
    <property type="gene ID" value="ENSCPOG00000015740.4"/>
</dbReference>
<dbReference type="EMBL" id="AAKN02004658">
    <property type="status" value="NOT_ANNOTATED_CDS"/>
    <property type="molecule type" value="Genomic_DNA"/>
</dbReference>
<dbReference type="SMART" id="SM00406">
    <property type="entry name" value="IGv"/>
    <property type="match status" value="2"/>
</dbReference>
<evidence type="ECO:0000256" key="7">
    <source>
        <dbReference type="ARBA" id="ARBA00023157"/>
    </source>
</evidence>
<dbReference type="EMBL" id="AAKN02004657">
    <property type="status" value="NOT_ANNOTATED_CDS"/>
    <property type="molecule type" value="Genomic_DNA"/>
</dbReference>
<evidence type="ECO:0000256" key="2">
    <source>
        <dbReference type="ARBA" id="ARBA00022692"/>
    </source>
</evidence>
<dbReference type="InParanoid" id="H0VU22"/>
<feature type="transmembrane region" description="Helical" evidence="9">
    <location>
        <begin position="776"/>
        <end position="797"/>
    </location>
</feature>
<accession>H0VU22</accession>
<protein>
    <submittedName>
        <fullName evidence="11">Prostaglandin F2 receptor inhibitor</fullName>
    </submittedName>
</protein>
<keyword evidence="6 9" id="KW-0472">Membrane</keyword>
<feature type="domain" description="Ig-like" evidence="10">
    <location>
        <begin position="254"/>
        <end position="353"/>
    </location>
</feature>
<keyword evidence="2 9" id="KW-0812">Transmembrane</keyword>
<reference evidence="11" key="2">
    <citation type="submission" date="2025-08" db="UniProtKB">
        <authorList>
            <consortium name="Ensembl"/>
        </authorList>
    </citation>
    <scope>IDENTIFICATION</scope>
    <source>
        <strain evidence="11">2N</strain>
    </source>
</reference>
<keyword evidence="3" id="KW-0732">Signal</keyword>
<dbReference type="SMART" id="SM00409">
    <property type="entry name" value="IG"/>
    <property type="match status" value="6"/>
</dbReference>
<dbReference type="GeneTree" id="ENSGT00940000158367"/>
<keyword evidence="12" id="KW-1185">Reference proteome</keyword>
<dbReference type="FunFam" id="2.60.40.10:FF:001070">
    <property type="entry name" value="Prostaglandin F2 receptor inhibitor"/>
    <property type="match status" value="1"/>
</dbReference>
<evidence type="ECO:0000256" key="4">
    <source>
        <dbReference type="ARBA" id="ARBA00022737"/>
    </source>
</evidence>
<sequence length="824" mass="92755">VVRVPAGTLVRVVGTELVIPCNVSDYDGPSEQNFDWSFSSSGSSFVELASTWEASFPTQLYQERLQRGEILLRRTANDAVELHIKNVQPSDQGHYKCSTPSTDATVQGNYEDTVQVKVLADALHVGPSARPPPSLTLREGEPFEVRCAASSNSPLHTHLALLWELHRGPSRRAVITLNHEGRFRPGPGYEQRYHSGDVRLDTAGSDAYRLSVAHALSADQGSYRCVVSEWIAEQGYWQEIQEKAVEVATVVIQPTVLRIAVTTNVSVAEGKELDLSCNITTDRVDDIRPELTWYFSRMPDSTLPARHVLARLDRDSLVHSSPHIALSHVDARSYHLLVRDVSKENAGYYFCHVALWTPGYNRSWHKVAEAMSSPASVGVTWLGEWFVYLNALRPLGFRRPPLNWNAGELLAVMDGDWTLRYGERSKQRAQDGEFIFSKERTDTFNFRIQRTTEEDRGNYYCVVSAWTKQRNNSWVKSKDVVSKPVSIFWASEDSMLVVKARQPKPVFAAGNTFEMTCKISSKNIKSPRYSVLIMAEKPVGDFSSPNETKSIISLDQDAIVKLENWTDASRVDGVVLEKVQEDEFRYRMYQTQVSDAGLYRCMVTAWSPVRGNLWREAATSLSNPIEIDFQTSGPIFNASVHSDTPSVTRGDLIKLVCNITVEGALDPDNMAFDVSWFAVHSFGLDKDPVLLSSLDRKGIVTTSRRDWKSDLSLERVSGLEFLLQVHGSEEQDFGNYYCAVTPWVKSPTGSWQKETEILSKPIFITVKMDVLNAFKYPLLIGVGLSTVIGLLSCLIGYCSSHWCCKKEVQETRRERRRLMSMEMD</sequence>
<keyword evidence="4" id="KW-0677">Repeat</keyword>
<dbReference type="Pfam" id="PF07686">
    <property type="entry name" value="V-set"/>
    <property type="match status" value="2"/>
</dbReference>
<dbReference type="FunFam" id="2.60.40.10:FF:000191">
    <property type="entry name" value="Immunoglobulin superfamily member 3"/>
    <property type="match status" value="1"/>
</dbReference>
<name>H0VU22_CAVPO</name>
<proteinExistence type="predicted"/>
<dbReference type="InterPro" id="IPR007110">
    <property type="entry name" value="Ig-like_dom"/>
</dbReference>
<dbReference type="InterPro" id="IPR013783">
    <property type="entry name" value="Ig-like_fold"/>
</dbReference>
<evidence type="ECO:0000313" key="12">
    <source>
        <dbReference type="Proteomes" id="UP000005447"/>
    </source>
</evidence>
<evidence type="ECO:0000256" key="1">
    <source>
        <dbReference type="ARBA" id="ARBA00004167"/>
    </source>
</evidence>
<keyword evidence="5 9" id="KW-1133">Transmembrane helix</keyword>
<reference evidence="11" key="3">
    <citation type="submission" date="2025-09" db="UniProtKB">
        <authorList>
            <consortium name="Ensembl"/>
        </authorList>
    </citation>
    <scope>IDENTIFICATION</scope>
    <source>
        <strain evidence="11">2N</strain>
    </source>
</reference>
<dbReference type="PANTHER" id="PTHR12207:SF3">
    <property type="entry name" value="PROSTAGLANDIN F2 RECEPTOR NEGATIVE REGULATOR"/>
    <property type="match status" value="1"/>
</dbReference>
<keyword evidence="8" id="KW-0393">Immunoglobulin domain</keyword>
<dbReference type="InterPro" id="IPR003599">
    <property type="entry name" value="Ig_sub"/>
</dbReference>
<dbReference type="GO" id="GO:0034389">
    <property type="term" value="P:lipid droplet organization"/>
    <property type="evidence" value="ECO:0007669"/>
    <property type="project" value="Ensembl"/>
</dbReference>
<evidence type="ECO:0000256" key="9">
    <source>
        <dbReference type="SAM" id="Phobius"/>
    </source>
</evidence>
<dbReference type="GO" id="GO:0016020">
    <property type="term" value="C:membrane"/>
    <property type="evidence" value="ECO:0007669"/>
    <property type="project" value="UniProtKB-SubCell"/>
</dbReference>
<dbReference type="Bgee" id="ENSCPOG00000015740">
    <property type="expression patterns" value="Expressed in uterine cervix and 12 other cell types or tissues"/>
</dbReference>
<gene>
    <name evidence="11" type="primary">PTGFRN</name>
</gene>
<dbReference type="OMA" id="MPVSILW"/>
<evidence type="ECO:0000259" key="10">
    <source>
        <dbReference type="PROSITE" id="PS50835"/>
    </source>
</evidence>
<evidence type="ECO:0000256" key="6">
    <source>
        <dbReference type="ARBA" id="ARBA00023136"/>
    </source>
</evidence>
<dbReference type="STRING" id="10141.ENSCPOP00000014193"/>
<dbReference type="InterPro" id="IPR051102">
    <property type="entry name" value="IgSF_V-set/TM_domain"/>
</dbReference>
<dbReference type="Proteomes" id="UP000005447">
    <property type="component" value="Unassembled WGS sequence"/>
</dbReference>
<dbReference type="PANTHER" id="PTHR12207">
    <property type="entry name" value="V-SET AND TRANSMEMBRANE DOMAIN-CONTAINING PROTEIN"/>
    <property type="match status" value="1"/>
</dbReference>
<dbReference type="HOGENOM" id="CLU_005187_1_0_1"/>
<feature type="domain" description="Ig-like" evidence="10">
    <location>
        <begin position="1"/>
        <end position="107"/>
    </location>
</feature>
<dbReference type="PROSITE" id="PS50835">
    <property type="entry name" value="IG_LIKE"/>
    <property type="match status" value="4"/>
</dbReference>
<dbReference type="eggNOG" id="ENOG502QVD2">
    <property type="taxonomic scope" value="Eukaryota"/>
</dbReference>
<organism evidence="11 12">
    <name type="scientific">Cavia porcellus</name>
    <name type="common">Guinea pig</name>
    <dbReference type="NCBI Taxonomy" id="10141"/>
    <lineage>
        <taxon>Eukaryota</taxon>
        <taxon>Metazoa</taxon>
        <taxon>Chordata</taxon>
        <taxon>Craniata</taxon>
        <taxon>Vertebrata</taxon>
        <taxon>Euteleostomi</taxon>
        <taxon>Mammalia</taxon>
        <taxon>Eutheria</taxon>
        <taxon>Euarchontoglires</taxon>
        <taxon>Glires</taxon>
        <taxon>Rodentia</taxon>
        <taxon>Hystricomorpha</taxon>
        <taxon>Caviidae</taxon>
        <taxon>Cavia</taxon>
    </lineage>
</organism>
<dbReference type="InterPro" id="IPR013106">
    <property type="entry name" value="Ig_V-set"/>
</dbReference>
<dbReference type="FunFam" id="2.60.40.10:FF:002026">
    <property type="entry name" value="Prostaglandin F2 receptor inhibitor"/>
    <property type="match status" value="1"/>
</dbReference>
<comment type="subcellular location">
    <subcellularLocation>
        <location evidence="1">Membrane</location>
        <topology evidence="1">Single-pass membrane protein</topology>
    </subcellularLocation>
</comment>
<dbReference type="FunCoup" id="H0VU22">
    <property type="interactions" value="580"/>
</dbReference>